<reference evidence="3" key="1">
    <citation type="submission" date="2019-06" db="EMBL/GenBank/DDBJ databases">
        <authorList>
            <person name="Palmer J.M."/>
        </authorList>
    </citation>
    <scope>NUCLEOTIDE SEQUENCE</scope>
    <source>
        <strain evidence="3">TWF679</strain>
    </source>
</reference>
<name>A0A8H8VIL4_ORBOL</name>
<evidence type="ECO:0000313" key="3">
    <source>
        <dbReference type="EMBL" id="KAF3219500.1"/>
    </source>
</evidence>
<dbReference type="Pfam" id="PF00646">
    <property type="entry name" value="F-box"/>
    <property type="match status" value="1"/>
</dbReference>
<feature type="compositionally biased region" description="Acidic residues" evidence="1">
    <location>
        <begin position="378"/>
        <end position="407"/>
    </location>
</feature>
<feature type="compositionally biased region" description="Polar residues" evidence="1">
    <location>
        <begin position="33"/>
        <end position="44"/>
    </location>
</feature>
<accession>A0A8H8VIL4</accession>
<feature type="region of interest" description="Disordered" evidence="1">
    <location>
        <begin position="17"/>
        <end position="52"/>
    </location>
</feature>
<dbReference type="OrthoDB" id="5331081at2759"/>
<gene>
    <name evidence="3" type="ORF">TWF679_010968</name>
</gene>
<feature type="domain" description="F-box" evidence="2">
    <location>
        <begin position="90"/>
        <end position="135"/>
    </location>
</feature>
<evidence type="ECO:0000313" key="4">
    <source>
        <dbReference type="Proteomes" id="UP000614610"/>
    </source>
</evidence>
<dbReference type="SUPFAM" id="SSF81383">
    <property type="entry name" value="F-box domain"/>
    <property type="match status" value="1"/>
</dbReference>
<evidence type="ECO:0000256" key="1">
    <source>
        <dbReference type="SAM" id="MobiDB-lite"/>
    </source>
</evidence>
<dbReference type="EMBL" id="WIWT01000009">
    <property type="protein sequence ID" value="KAF3219500.1"/>
    <property type="molecule type" value="Genomic_DNA"/>
</dbReference>
<comment type="caution">
    <text evidence="3">The sequence shown here is derived from an EMBL/GenBank/DDBJ whole genome shotgun (WGS) entry which is preliminary data.</text>
</comment>
<organism evidence="3 4">
    <name type="scientific">Orbilia oligospora</name>
    <name type="common">Nematode-trapping fungus</name>
    <name type="synonym">Arthrobotrys oligospora</name>
    <dbReference type="NCBI Taxonomy" id="2813651"/>
    <lineage>
        <taxon>Eukaryota</taxon>
        <taxon>Fungi</taxon>
        <taxon>Dikarya</taxon>
        <taxon>Ascomycota</taxon>
        <taxon>Pezizomycotina</taxon>
        <taxon>Orbiliomycetes</taxon>
        <taxon>Orbiliales</taxon>
        <taxon>Orbiliaceae</taxon>
        <taxon>Orbilia</taxon>
    </lineage>
</organism>
<feature type="region of interest" description="Disordered" evidence="1">
    <location>
        <begin position="356"/>
        <end position="423"/>
    </location>
</feature>
<protein>
    <recommendedName>
        <fullName evidence="2">F-box domain-containing protein</fullName>
    </recommendedName>
</protein>
<dbReference type="SMART" id="SM00256">
    <property type="entry name" value="FBOX"/>
    <property type="match status" value="1"/>
</dbReference>
<sequence length="595" mass="66513">MRGSWHIRNLCNCCFPRVSSSSSSSSRARITVPENTGSNNLQEQSSSSSKSPRFLLKNPAIRRVQQFWKMAATKSGITMLLTGTRSPNSPGVLFELPMELFNEIMSYLERSDLAKLSSCCRASRNLLSRDVFGRLPESLTLDKKEGVLKPFPGLSSLRHLHSYFSYVVLKPPISYDYANVTSPLQLTKIYEYVEAIKYFPNIDRLWICWELPADCKDTDADVYREALINGILERLVTYDFWPKLNLFGLERYKSITGSEFRHKEQVSVSWHFGGVRVFRQPKELVRGVPERYIKASSCKEEGHGGGCSCFAPGFQTTYMEVKRFGFGEAAAVGGRWGMGREDVVLLNTLDVHTDTFVGTPFEEEDEEGERVIGGGSESEVEDENDTSSGSEEEDVDSESSDDEDEGGEGSANEENAPTVPPEPIFKSGLIYPFVKKLVMSVKTGVTRQNIAELAWRCPNVSHLRIDGELLTKWSIQNDGNGHAYQQDEVIYSELMEFKSLETAVIPWPSIGGGSSSDKTGVATDFKQAEESITTWGEVGGLRLLRYVSFVNNCKKYPSSHWSRTYGISWEEGGKRCTVGYVSECLNDESAVFADP</sequence>
<proteinExistence type="predicted"/>
<dbReference type="Proteomes" id="UP000614610">
    <property type="component" value="Unassembled WGS sequence"/>
</dbReference>
<dbReference type="PROSITE" id="PS50181">
    <property type="entry name" value="FBOX"/>
    <property type="match status" value="1"/>
</dbReference>
<dbReference type="InterPro" id="IPR001810">
    <property type="entry name" value="F-box_dom"/>
</dbReference>
<evidence type="ECO:0000259" key="2">
    <source>
        <dbReference type="PROSITE" id="PS50181"/>
    </source>
</evidence>
<dbReference type="AlphaFoldDB" id="A0A8H8VIL4"/>
<dbReference type="InterPro" id="IPR036047">
    <property type="entry name" value="F-box-like_dom_sf"/>
</dbReference>